<protein>
    <submittedName>
        <fullName evidence="5">Domain of uncharacterized function (DUF364)</fullName>
    </submittedName>
</protein>
<dbReference type="EMBL" id="LK932402">
    <property type="protein sequence ID" value="CDS87734.1"/>
    <property type="molecule type" value="Genomic_DNA"/>
</dbReference>
<dbReference type="Proteomes" id="UP000372533">
    <property type="component" value="Unassembled WGS sequence"/>
</dbReference>
<dbReference type="SUPFAM" id="SSF159713">
    <property type="entry name" value="Dhaf3308-like"/>
    <property type="match status" value="1"/>
</dbReference>
<dbReference type="Pfam" id="PF04016">
    <property type="entry name" value="DUF364"/>
    <property type="match status" value="1"/>
</dbReference>
<evidence type="ECO:0000259" key="1">
    <source>
        <dbReference type="Pfam" id="PF04016"/>
    </source>
</evidence>
<dbReference type="EMBL" id="CAAJVP010000015">
    <property type="protein sequence ID" value="VHY14927.1"/>
    <property type="molecule type" value="Genomic_DNA"/>
</dbReference>
<sequence>MNIFDILRDYLLVQVDKYNLNMDMISIVSKSLSSKEAIGNTKRKDFPIIVGKEIMLEADFKGAKGQAFTSTPSTFEGSLKDILSLDLHDNPHDRSLFIASLNAVMKYLGKTDRTIHCKNNEPEVCAKKFPEFIKMEFGNPKVAIIGYQPAIIDNIKDFFETRVLDLNPEFVDTIQYNVKIEDGIRDYEDVISWADLVICTGSTLCNNSIINFLSLNKPVYYYGTTIAGASNILGLKRLCFCSK</sequence>
<dbReference type="AlphaFoldDB" id="A0A069AB23"/>
<dbReference type="InterPro" id="IPR007161">
    <property type="entry name" value="DUF364"/>
</dbReference>
<feature type="domain" description="Putative heavy-metal chelation" evidence="1">
    <location>
        <begin position="139"/>
        <end position="217"/>
    </location>
</feature>
<evidence type="ECO:0000313" key="4">
    <source>
        <dbReference type="EMBL" id="CDT13366.1"/>
    </source>
</evidence>
<dbReference type="EMBL" id="LK932505">
    <property type="protein sequence ID" value="CDS85650.1"/>
    <property type="molecule type" value="Genomic_DNA"/>
</dbReference>
<reference evidence="5 6" key="2">
    <citation type="submission" date="2019-04" db="EMBL/GenBank/DDBJ databases">
        <authorList>
            <consortium name="Pathogen Informatics"/>
        </authorList>
    </citation>
    <scope>NUCLEOTIDE SEQUENCE [LARGE SCALE GENOMIC DNA]</scope>
    <source>
        <strain evidence="5">Tl291</strain>
        <strain evidence="6">tl291</strain>
    </source>
</reference>
<name>A0A069AB23_CLODI</name>
<evidence type="ECO:0000313" key="5">
    <source>
        <dbReference type="EMBL" id="VHY14927.1"/>
    </source>
</evidence>
<evidence type="ECO:0000313" key="2">
    <source>
        <dbReference type="EMBL" id="CDS85650.1"/>
    </source>
</evidence>
<accession>A0A069AB23</accession>
<evidence type="ECO:0000313" key="3">
    <source>
        <dbReference type="EMBL" id="CDS87734.1"/>
    </source>
</evidence>
<dbReference type="Gene3D" id="3.40.50.11590">
    <property type="match status" value="1"/>
</dbReference>
<gene>
    <name evidence="4" type="ORF">BN1095_330060</name>
    <name evidence="2" type="ORF">BN1096_520401</name>
    <name evidence="3" type="ORF">BN1097_630217</name>
    <name evidence="5" type="ORF">SAMEA1402366_02808</name>
</gene>
<dbReference type="OMA" id="NAVMRHL"/>
<proteinExistence type="predicted"/>
<dbReference type="KEGG" id="pdf:CD630DERM_23140"/>
<organism evidence="2">
    <name type="scientific">Clostridioides difficile</name>
    <name type="common">Peptoclostridium difficile</name>
    <dbReference type="NCBI Taxonomy" id="1496"/>
    <lineage>
        <taxon>Bacteria</taxon>
        <taxon>Bacillati</taxon>
        <taxon>Bacillota</taxon>
        <taxon>Clostridia</taxon>
        <taxon>Peptostreptococcales</taxon>
        <taxon>Peptostreptococcaceae</taxon>
        <taxon>Clostridioides</taxon>
    </lineage>
</organism>
<dbReference type="EMBL" id="LK932994">
    <property type="protein sequence ID" value="CDT13366.1"/>
    <property type="molecule type" value="Genomic_DNA"/>
</dbReference>
<reference evidence="2" key="1">
    <citation type="submission" date="2014-07" db="EMBL/GenBank/DDBJ databases">
        <authorList>
            <person name="Monot Marc"/>
        </authorList>
    </citation>
    <scope>NUCLEOTIDE SEQUENCE</scope>
    <source>
        <strain evidence="4">7032989</strain>
        <strain evidence="3">7032994</strain>
    </source>
</reference>
<evidence type="ECO:0000313" key="6">
    <source>
        <dbReference type="Proteomes" id="UP000372533"/>
    </source>
</evidence>
<dbReference type="RefSeq" id="WP_009890514.1">
    <property type="nucleotide sequence ID" value="NZ_BBYB01000197.1"/>
</dbReference>